<dbReference type="RefSeq" id="WP_034729554.1">
    <property type="nucleotide sequence ID" value="NZ_JPIN01000001.1"/>
</dbReference>
<dbReference type="Proteomes" id="UP000053718">
    <property type="component" value="Unassembled WGS sequence"/>
</dbReference>
<dbReference type="STRING" id="1517416.IDAT_01480"/>
<evidence type="ECO:0000313" key="1">
    <source>
        <dbReference type="EMBL" id="KFZ29794.1"/>
    </source>
</evidence>
<sequence length="144" mass="17003">MSKSFRLSLILAAVVVLLAVLVFNLLQQSDRTSSSARNQLYTDLLERSGIMNRDLPRLLDEQTRFERAEVVNYGMRFIYTLVRVDRFVHDEDAIEAEIYPQMLREYCQGEALAFYRERADFVEFRYLDQNELGLFTLRFEPNDC</sequence>
<dbReference type="AlphaFoldDB" id="A0A094IVF9"/>
<gene>
    <name evidence="1" type="ORF">IDAT_01480</name>
</gene>
<organism evidence="1 2">
    <name type="scientific">Pseudidiomarina atlantica</name>
    <dbReference type="NCBI Taxonomy" id="1517416"/>
    <lineage>
        <taxon>Bacteria</taxon>
        <taxon>Pseudomonadati</taxon>
        <taxon>Pseudomonadota</taxon>
        <taxon>Gammaproteobacteria</taxon>
        <taxon>Alteromonadales</taxon>
        <taxon>Idiomarinaceae</taxon>
        <taxon>Pseudidiomarina</taxon>
    </lineage>
</organism>
<dbReference type="EMBL" id="JPIN01000001">
    <property type="protein sequence ID" value="KFZ29794.1"/>
    <property type="molecule type" value="Genomic_DNA"/>
</dbReference>
<comment type="caution">
    <text evidence="1">The sequence shown here is derived from an EMBL/GenBank/DDBJ whole genome shotgun (WGS) entry which is preliminary data.</text>
</comment>
<evidence type="ECO:0000313" key="2">
    <source>
        <dbReference type="Proteomes" id="UP000053718"/>
    </source>
</evidence>
<accession>A0A094IVF9</accession>
<name>A0A094IVF9_9GAMM</name>
<dbReference type="eggNOG" id="ENOG5031AS5">
    <property type="taxonomic scope" value="Bacteria"/>
</dbReference>
<proteinExistence type="predicted"/>
<dbReference type="OrthoDB" id="6241000at2"/>
<reference evidence="1 2" key="1">
    <citation type="submission" date="2014-06" db="EMBL/GenBank/DDBJ databases">
        <title>Draft genome sequence of Idiomarina sp. MCCC 1A10513.</title>
        <authorList>
            <person name="Du J."/>
            <person name="Lai Q."/>
            <person name="Shao Z."/>
        </authorList>
    </citation>
    <scope>NUCLEOTIDE SEQUENCE [LARGE SCALE GENOMIC DNA]</scope>
    <source>
        <strain evidence="1 2">MCCC 1A10513</strain>
    </source>
</reference>
<protein>
    <submittedName>
        <fullName evidence="1">Uncharacterized protein</fullName>
    </submittedName>
</protein>
<keyword evidence="2" id="KW-1185">Reference proteome</keyword>